<proteinExistence type="predicted"/>
<sequence length="348" mass="40814">MRIHIIGRHAHRTPFAYEAYKPLFQTKFEYVDDAKNADVILFGYVLNIDENEEELAKLLEKKPNIRLVVASEEPLWDTTNSGDFRKRHNTRKTKSHSFSYSVINHHTSNAYEFIRFPYFLTTENEYFLRYAHEFSANVQKSAEEILRNWGSAKTKYTFFAENRDLVKKYSVSHPDIETYGLSVYRTDVAKAMPDNQSMRVGQGWGAKQTRQSLPDWHLDKIQHLQDRSYIISAIENTNQRNYISEKIFDAFACTGVPLYWCTASHRVHELVDGNSFINLYDLTPEKASQKVKLFKPNAAYLESYRQAQADLSALFRNYDEFVDERIQFFKRFSAELETIVKERSTEVV</sequence>
<keyword evidence="3" id="KW-1185">Reference proteome</keyword>
<reference evidence="3" key="1">
    <citation type="submission" date="2018-03" db="EMBL/GenBank/DDBJ databases">
        <authorList>
            <person name="Rodrigo-Torres L."/>
            <person name="Arahal R. D."/>
            <person name="Lucena T."/>
        </authorList>
    </citation>
    <scope>NUCLEOTIDE SEQUENCE [LARGE SCALE GENOMIC DNA]</scope>
    <source>
        <strain evidence="3">CECT 8871</strain>
    </source>
</reference>
<dbReference type="Gene3D" id="3.40.50.11660">
    <property type="entry name" value="Glycosyl transferase family 10, C-terminal domain"/>
    <property type="match status" value="1"/>
</dbReference>
<dbReference type="SUPFAM" id="SSF53756">
    <property type="entry name" value="UDP-Glycosyltransferase/glycogen phosphorylase"/>
    <property type="match status" value="1"/>
</dbReference>
<feature type="domain" description="Fucosyltransferase C-terminal" evidence="1">
    <location>
        <begin position="219"/>
        <end position="306"/>
    </location>
</feature>
<dbReference type="InterPro" id="IPR038577">
    <property type="entry name" value="GT10-like_C_sf"/>
</dbReference>
<dbReference type="AlphaFoldDB" id="A0A2R8B0L0"/>
<dbReference type="Proteomes" id="UP000244904">
    <property type="component" value="Unassembled WGS sequence"/>
</dbReference>
<evidence type="ECO:0000259" key="1">
    <source>
        <dbReference type="Pfam" id="PF00852"/>
    </source>
</evidence>
<dbReference type="EMBL" id="OMOJ01000014">
    <property type="protein sequence ID" value="SPF81823.1"/>
    <property type="molecule type" value="Genomic_DNA"/>
</dbReference>
<accession>A0A2R8B0L0</accession>
<evidence type="ECO:0000313" key="3">
    <source>
        <dbReference type="Proteomes" id="UP000244904"/>
    </source>
</evidence>
<dbReference type="InterPro" id="IPR055270">
    <property type="entry name" value="Glyco_tran_10_C"/>
</dbReference>
<name>A0A2R8B0L0_9RHOB</name>
<dbReference type="OrthoDB" id="5291101at2"/>
<organism evidence="2 3">
    <name type="scientific">Pseudoprimorskyibacter insulae</name>
    <dbReference type="NCBI Taxonomy" id="1695997"/>
    <lineage>
        <taxon>Bacteria</taxon>
        <taxon>Pseudomonadati</taxon>
        <taxon>Pseudomonadota</taxon>
        <taxon>Alphaproteobacteria</taxon>
        <taxon>Rhodobacterales</taxon>
        <taxon>Paracoccaceae</taxon>
        <taxon>Pseudoprimorskyibacter</taxon>
    </lineage>
</organism>
<dbReference type="Pfam" id="PF00852">
    <property type="entry name" value="Glyco_transf_10"/>
    <property type="match status" value="1"/>
</dbReference>
<evidence type="ECO:0000313" key="2">
    <source>
        <dbReference type="EMBL" id="SPF81823.1"/>
    </source>
</evidence>
<protein>
    <recommendedName>
        <fullName evidence="1">Fucosyltransferase C-terminal domain-containing protein</fullName>
    </recommendedName>
</protein>
<gene>
    <name evidence="2" type="ORF">PRI8871_03648</name>
</gene>